<dbReference type="SUPFAM" id="SSF55874">
    <property type="entry name" value="ATPase domain of HSP90 chaperone/DNA topoisomerase II/histidine kinase"/>
    <property type="match status" value="1"/>
</dbReference>
<comment type="caution">
    <text evidence="15">The sequence shown here is derived from an EMBL/GenBank/DDBJ whole genome shotgun (WGS) entry which is preliminary data.</text>
</comment>
<dbReference type="SMART" id="SM00387">
    <property type="entry name" value="HATPase_c"/>
    <property type="match status" value="1"/>
</dbReference>
<dbReference type="Gene3D" id="3.30.565.10">
    <property type="entry name" value="Histidine kinase-like ATPase, C-terminal domain"/>
    <property type="match status" value="1"/>
</dbReference>
<name>A0A0K8P1J4_PISS1</name>
<keyword evidence="6" id="KW-0808">Transferase</keyword>
<keyword evidence="5" id="KW-0597">Phosphoprotein</keyword>
<dbReference type="SMART" id="SM00304">
    <property type="entry name" value="HAMP"/>
    <property type="match status" value="1"/>
</dbReference>
<keyword evidence="16" id="KW-1185">Reference proteome</keyword>
<dbReference type="InterPro" id="IPR003661">
    <property type="entry name" value="HisK_dim/P_dom"/>
</dbReference>
<keyword evidence="11 12" id="KW-0472">Membrane</keyword>
<dbReference type="Pfam" id="PF02518">
    <property type="entry name" value="HATPase_c"/>
    <property type="match status" value="1"/>
</dbReference>
<keyword evidence="10" id="KW-0902">Two-component regulatory system</keyword>
<protein>
    <recommendedName>
        <fullName evidence="3">histidine kinase</fullName>
        <ecNumber evidence="3">2.7.13.3</ecNumber>
    </recommendedName>
</protein>
<evidence type="ECO:0000256" key="5">
    <source>
        <dbReference type="ARBA" id="ARBA00022553"/>
    </source>
</evidence>
<evidence type="ECO:0000259" key="13">
    <source>
        <dbReference type="PROSITE" id="PS50109"/>
    </source>
</evidence>
<dbReference type="SUPFAM" id="SSF103190">
    <property type="entry name" value="Sensory domain-like"/>
    <property type="match status" value="1"/>
</dbReference>
<dbReference type="PANTHER" id="PTHR45436:SF10">
    <property type="entry name" value="HISTIDINE KINASE"/>
    <property type="match status" value="1"/>
</dbReference>
<keyword evidence="8" id="KW-0418">Kinase</keyword>
<evidence type="ECO:0000256" key="7">
    <source>
        <dbReference type="ARBA" id="ARBA00022692"/>
    </source>
</evidence>
<evidence type="ECO:0000313" key="15">
    <source>
        <dbReference type="EMBL" id="GAP36501.1"/>
    </source>
</evidence>
<evidence type="ECO:0000256" key="9">
    <source>
        <dbReference type="ARBA" id="ARBA00022989"/>
    </source>
</evidence>
<dbReference type="InterPro" id="IPR029151">
    <property type="entry name" value="Sensor-like_sf"/>
</dbReference>
<evidence type="ECO:0000256" key="1">
    <source>
        <dbReference type="ARBA" id="ARBA00000085"/>
    </source>
</evidence>
<evidence type="ECO:0000256" key="3">
    <source>
        <dbReference type="ARBA" id="ARBA00012438"/>
    </source>
</evidence>
<evidence type="ECO:0000256" key="4">
    <source>
        <dbReference type="ARBA" id="ARBA00022475"/>
    </source>
</evidence>
<dbReference type="CDD" id="cd00082">
    <property type="entry name" value="HisKA"/>
    <property type="match status" value="1"/>
</dbReference>
<evidence type="ECO:0000256" key="8">
    <source>
        <dbReference type="ARBA" id="ARBA00022777"/>
    </source>
</evidence>
<dbReference type="Gene3D" id="6.10.340.10">
    <property type="match status" value="1"/>
</dbReference>
<evidence type="ECO:0000259" key="14">
    <source>
        <dbReference type="PROSITE" id="PS50885"/>
    </source>
</evidence>
<dbReference type="Proteomes" id="UP000037660">
    <property type="component" value="Unassembled WGS sequence"/>
</dbReference>
<feature type="transmembrane region" description="Helical" evidence="12">
    <location>
        <begin position="184"/>
        <end position="207"/>
    </location>
</feature>
<sequence>MRIGLRLLLLFFLLLGLALFVVLRVLLQEVKPGTRLAMEDALGDTATTLAALAAPELRAGTLAGGRFAQALAAARQPRPAAERWSPRDDALALRVTVTDARGIVVYDSEGQAVGQDHSRWNDVARTLQGRYGARSTPEAPDRPEASVMHVAAPVRDAQGLLGVLTVSRPNRLLEPYLDRSSRRILAWSWALLGVALLTGGLLTWWIASSVSRLRRYALAVAAGEPATLPRMGRLSGRTEFEDLAQAVEQMRLKLEDKAYVERYVHTLTHELKSPLAAIQGAAELLQEPLPEDERRRFAAHVQRQTTRLKALIERLLQLADLEQRRGLREVETLDLAALGQELLAAAEPRLRARGLQLRCAGGPAPVRGERFLLAQALQNLIDNAIDFSPRGGTLTVQATHTPREVRWSLRDEGPGVPDYARERVFDRFYSLPRPGTQERGSGLGLCMVREVAGLHRGDVTLNPAPGGGCEAVLTLPA</sequence>
<dbReference type="InterPro" id="IPR004358">
    <property type="entry name" value="Sig_transdc_His_kin-like_C"/>
</dbReference>
<evidence type="ECO:0000256" key="2">
    <source>
        <dbReference type="ARBA" id="ARBA00004651"/>
    </source>
</evidence>
<dbReference type="PRINTS" id="PR00344">
    <property type="entry name" value="BCTRLSENSOR"/>
</dbReference>
<evidence type="ECO:0000256" key="11">
    <source>
        <dbReference type="ARBA" id="ARBA00023136"/>
    </source>
</evidence>
<evidence type="ECO:0000256" key="12">
    <source>
        <dbReference type="SAM" id="Phobius"/>
    </source>
</evidence>
<dbReference type="InterPro" id="IPR036097">
    <property type="entry name" value="HisK_dim/P_sf"/>
</dbReference>
<dbReference type="NCBIfam" id="NF008312">
    <property type="entry name" value="PRK11100.1"/>
    <property type="match status" value="1"/>
</dbReference>
<dbReference type="PROSITE" id="PS50109">
    <property type="entry name" value="HIS_KIN"/>
    <property type="match status" value="1"/>
</dbReference>
<dbReference type="GO" id="GO:0000155">
    <property type="term" value="F:phosphorelay sensor kinase activity"/>
    <property type="evidence" value="ECO:0007669"/>
    <property type="project" value="InterPro"/>
</dbReference>
<dbReference type="InterPro" id="IPR036890">
    <property type="entry name" value="HATPase_C_sf"/>
</dbReference>
<evidence type="ECO:0000256" key="10">
    <source>
        <dbReference type="ARBA" id="ARBA00023012"/>
    </source>
</evidence>
<feature type="domain" description="Histidine kinase" evidence="13">
    <location>
        <begin position="266"/>
        <end position="477"/>
    </location>
</feature>
<dbReference type="Gene3D" id="1.10.287.130">
    <property type="match status" value="1"/>
</dbReference>
<dbReference type="STRING" id="1547922.ISF6_2341"/>
<dbReference type="SUPFAM" id="SSF47384">
    <property type="entry name" value="Homodimeric domain of signal transducing histidine kinase"/>
    <property type="match status" value="1"/>
</dbReference>
<dbReference type="PROSITE" id="PS50885">
    <property type="entry name" value="HAMP"/>
    <property type="match status" value="1"/>
</dbReference>
<accession>A0A0K8P1J4</accession>
<evidence type="ECO:0000313" key="16">
    <source>
        <dbReference type="Proteomes" id="UP000037660"/>
    </source>
</evidence>
<reference evidence="16" key="1">
    <citation type="submission" date="2015-07" db="EMBL/GenBank/DDBJ databases">
        <title>Discovery of a poly(ethylene terephthalate assimilation.</title>
        <authorList>
            <person name="Yoshida S."/>
            <person name="Hiraga K."/>
            <person name="Takehana T."/>
            <person name="Taniguchi I."/>
            <person name="Yamaji H."/>
            <person name="Maeda Y."/>
            <person name="Toyohara K."/>
            <person name="Miyamoto K."/>
            <person name="Kimura Y."/>
            <person name="Oda K."/>
        </authorList>
    </citation>
    <scope>NUCLEOTIDE SEQUENCE [LARGE SCALE GENOMIC DNA]</scope>
    <source>
        <strain evidence="16">NBRC 110686 / TISTR 2288 / 201-F6</strain>
    </source>
</reference>
<dbReference type="GO" id="GO:0005886">
    <property type="term" value="C:plasma membrane"/>
    <property type="evidence" value="ECO:0007669"/>
    <property type="project" value="UniProtKB-SubCell"/>
</dbReference>
<dbReference type="InterPro" id="IPR005467">
    <property type="entry name" value="His_kinase_dom"/>
</dbReference>
<reference evidence="15 16" key="2">
    <citation type="journal article" date="2016" name="Science">
        <title>A bacterium that degrades and assimilates poly(ethylene terephthalate).</title>
        <authorList>
            <person name="Yoshida S."/>
            <person name="Hiraga K."/>
            <person name="Takehana T."/>
            <person name="Taniguchi I."/>
            <person name="Yamaji H."/>
            <person name="Maeda Y."/>
            <person name="Toyohara K."/>
            <person name="Miyamoto K."/>
            <person name="Kimura Y."/>
            <person name="Oda K."/>
        </authorList>
    </citation>
    <scope>NUCLEOTIDE SEQUENCE [LARGE SCALE GENOMIC DNA]</scope>
    <source>
        <strain evidence="16">NBRC 110686 / TISTR 2288 / 201-F6</strain>
    </source>
</reference>
<feature type="domain" description="HAMP" evidence="14">
    <location>
        <begin position="204"/>
        <end position="259"/>
    </location>
</feature>
<comment type="subcellular location">
    <subcellularLocation>
        <location evidence="2">Cell membrane</location>
        <topology evidence="2">Multi-pass membrane protein</topology>
    </subcellularLocation>
</comment>
<comment type="catalytic activity">
    <reaction evidence="1">
        <text>ATP + protein L-histidine = ADP + protein N-phospho-L-histidine.</text>
        <dbReference type="EC" id="2.7.13.3"/>
    </reaction>
</comment>
<organism evidence="15 16">
    <name type="scientific">Piscinibacter sakaiensis</name>
    <name type="common">Ideonella sakaiensis</name>
    <dbReference type="NCBI Taxonomy" id="1547922"/>
    <lineage>
        <taxon>Bacteria</taxon>
        <taxon>Pseudomonadati</taxon>
        <taxon>Pseudomonadota</taxon>
        <taxon>Betaproteobacteria</taxon>
        <taxon>Burkholderiales</taxon>
        <taxon>Sphaerotilaceae</taxon>
        <taxon>Piscinibacter</taxon>
    </lineage>
</organism>
<proteinExistence type="predicted"/>
<dbReference type="InterPro" id="IPR003660">
    <property type="entry name" value="HAMP_dom"/>
</dbReference>
<dbReference type="Pfam" id="PF00512">
    <property type="entry name" value="HisKA"/>
    <property type="match status" value="1"/>
</dbReference>
<dbReference type="RefSeq" id="WP_054020490.1">
    <property type="nucleotide sequence ID" value="NZ_BBYR01000036.1"/>
</dbReference>
<evidence type="ECO:0000256" key="6">
    <source>
        <dbReference type="ARBA" id="ARBA00022679"/>
    </source>
</evidence>
<dbReference type="EMBL" id="BBYR01000036">
    <property type="protein sequence ID" value="GAP36501.1"/>
    <property type="molecule type" value="Genomic_DNA"/>
</dbReference>
<dbReference type="AlphaFoldDB" id="A0A0K8P1J4"/>
<dbReference type="OrthoDB" id="9806130at2"/>
<dbReference type="InterPro" id="IPR050428">
    <property type="entry name" value="TCS_sensor_his_kinase"/>
</dbReference>
<dbReference type="SMART" id="SM00388">
    <property type="entry name" value="HisKA"/>
    <property type="match status" value="1"/>
</dbReference>
<dbReference type="PANTHER" id="PTHR45436">
    <property type="entry name" value="SENSOR HISTIDINE KINASE YKOH"/>
    <property type="match status" value="1"/>
</dbReference>
<keyword evidence="4" id="KW-1003">Cell membrane</keyword>
<dbReference type="EC" id="2.7.13.3" evidence="3"/>
<dbReference type="InterPro" id="IPR003594">
    <property type="entry name" value="HATPase_dom"/>
</dbReference>
<keyword evidence="9 12" id="KW-1133">Transmembrane helix</keyword>
<gene>
    <name evidence="15" type="ORF">ISF6_2341</name>
</gene>
<keyword evidence="7 12" id="KW-0812">Transmembrane</keyword>